<comment type="caution">
    <text evidence="2">The sequence shown here is derived from an EMBL/GenBank/DDBJ whole genome shotgun (WGS) entry which is preliminary data.</text>
</comment>
<protein>
    <submittedName>
        <fullName evidence="2">Uncharacterized protein</fullName>
    </submittedName>
</protein>
<organism evidence="2 3">
    <name type="scientific">Fimbriiglobus ruber</name>
    <dbReference type="NCBI Taxonomy" id="1908690"/>
    <lineage>
        <taxon>Bacteria</taxon>
        <taxon>Pseudomonadati</taxon>
        <taxon>Planctomycetota</taxon>
        <taxon>Planctomycetia</taxon>
        <taxon>Gemmatales</taxon>
        <taxon>Gemmataceae</taxon>
        <taxon>Fimbriiglobus</taxon>
    </lineage>
</organism>
<accession>A0A225D4A7</accession>
<reference evidence="3" key="1">
    <citation type="submission" date="2017-06" db="EMBL/GenBank/DDBJ databases">
        <title>Genome analysis of Fimbriiglobus ruber SP5, the first member of the order Planctomycetales with confirmed chitinolytic capability.</title>
        <authorList>
            <person name="Ravin N.V."/>
            <person name="Rakitin A.L."/>
            <person name="Ivanova A.A."/>
            <person name="Beletsky A.V."/>
            <person name="Kulichevskaya I.S."/>
            <person name="Mardanov A.V."/>
            <person name="Dedysh S.N."/>
        </authorList>
    </citation>
    <scope>NUCLEOTIDE SEQUENCE [LARGE SCALE GENOMIC DNA]</scope>
    <source>
        <strain evidence="3">SP5</strain>
    </source>
</reference>
<evidence type="ECO:0000313" key="3">
    <source>
        <dbReference type="Proteomes" id="UP000214646"/>
    </source>
</evidence>
<evidence type="ECO:0000313" key="2">
    <source>
        <dbReference type="EMBL" id="OWK34474.1"/>
    </source>
</evidence>
<dbReference type="Proteomes" id="UP000214646">
    <property type="component" value="Unassembled WGS sequence"/>
</dbReference>
<feature type="region of interest" description="Disordered" evidence="1">
    <location>
        <begin position="37"/>
        <end position="56"/>
    </location>
</feature>
<gene>
    <name evidence="2" type="ORF">FRUB_10445</name>
</gene>
<proteinExistence type="predicted"/>
<evidence type="ECO:0000256" key="1">
    <source>
        <dbReference type="SAM" id="MobiDB-lite"/>
    </source>
</evidence>
<dbReference type="AlphaFoldDB" id="A0A225D4A7"/>
<name>A0A225D4A7_9BACT</name>
<keyword evidence="3" id="KW-1185">Reference proteome</keyword>
<sequence length="56" mass="5835">MAGAVPYRSAEDLVADLGRLAALFPCPPDAWERLIRHAGENATDSGGNSGPVRQSA</sequence>
<feature type="compositionally biased region" description="Polar residues" evidence="1">
    <location>
        <begin position="42"/>
        <end position="56"/>
    </location>
</feature>
<dbReference type="EMBL" id="NIDE01000020">
    <property type="protein sequence ID" value="OWK34474.1"/>
    <property type="molecule type" value="Genomic_DNA"/>
</dbReference>